<sequence length="205" mass="22830">MKTIYLYILDGMAEWEIGNILQALSMEPQLKQGRQDYRIHTISHDGKPVKSLGGLTITPDGSLETLPDDRPVALLLPGADSWERESHHPILDIAESYLAQDVLVAAICGATLALANRGVLNSFEHTSNSPEYLSMFATNYSGQALYHGENVWVDKNLITANSAAGLDWAKAILEYLDVYPVETINAWYQYYSTGNPEFFFKLMAN</sequence>
<dbReference type="InterPro" id="IPR050325">
    <property type="entry name" value="Prot/Nucl_acid_deglycase"/>
</dbReference>
<reference evidence="2 3" key="1">
    <citation type="submission" date="2015-10" db="EMBL/GenBank/DDBJ databases">
        <title>Draft Genome of Actinomyces odontolyticus subsp. actinosynbacter strain XH001.</title>
        <authorList>
            <person name="Mclean J.S."/>
            <person name="He X."/>
        </authorList>
    </citation>
    <scope>NUCLEOTIDE SEQUENCE [LARGE SCALE GENOMIC DNA]</scope>
    <source>
        <strain evidence="2 3">XH001</strain>
    </source>
</reference>
<keyword evidence="2" id="KW-0315">Glutamine amidotransferase</keyword>
<evidence type="ECO:0000313" key="3">
    <source>
        <dbReference type="Proteomes" id="UP000054686"/>
    </source>
</evidence>
<dbReference type="AlphaFoldDB" id="A0A0V8RYL9"/>
<dbReference type="OrthoDB" id="6003696at2"/>
<dbReference type="GO" id="GO:0016740">
    <property type="term" value="F:transferase activity"/>
    <property type="evidence" value="ECO:0007669"/>
    <property type="project" value="UniProtKB-KW"/>
</dbReference>
<dbReference type="InterPro" id="IPR002818">
    <property type="entry name" value="DJ-1/PfpI"/>
</dbReference>
<dbReference type="PANTHER" id="PTHR48094">
    <property type="entry name" value="PROTEIN/NUCLEIC ACID DEGLYCASE DJ-1-RELATED"/>
    <property type="match status" value="1"/>
</dbReference>
<dbReference type="RefSeq" id="WP_060565915.1">
    <property type="nucleotide sequence ID" value="NZ_CP040006.1"/>
</dbReference>
<evidence type="ECO:0000259" key="1">
    <source>
        <dbReference type="Pfam" id="PF01965"/>
    </source>
</evidence>
<dbReference type="Pfam" id="PF01965">
    <property type="entry name" value="DJ-1_PfpI"/>
    <property type="match status" value="1"/>
</dbReference>
<keyword evidence="2" id="KW-0808">Transferase</keyword>
<evidence type="ECO:0000313" key="2">
    <source>
        <dbReference type="EMBL" id="KSW13140.1"/>
    </source>
</evidence>
<name>A0A0V8RYL9_9ACTO</name>
<proteinExistence type="predicted"/>
<dbReference type="PANTHER" id="PTHR48094:SF19">
    <property type="entry name" value="DJ-1_PFPI DOMAIN-CONTAINING PROTEIN"/>
    <property type="match status" value="1"/>
</dbReference>
<dbReference type="SUPFAM" id="SSF52317">
    <property type="entry name" value="Class I glutamine amidotransferase-like"/>
    <property type="match status" value="1"/>
</dbReference>
<protein>
    <submittedName>
        <fullName evidence="2">Glutamine amidotransferase</fullName>
    </submittedName>
</protein>
<dbReference type="EMBL" id="LLVT01000001">
    <property type="protein sequence ID" value="KSW13140.1"/>
    <property type="molecule type" value="Genomic_DNA"/>
</dbReference>
<feature type="domain" description="DJ-1/PfpI" evidence="1">
    <location>
        <begin position="2"/>
        <end position="174"/>
    </location>
</feature>
<comment type="caution">
    <text evidence="2">The sequence shown here is derived from an EMBL/GenBank/DDBJ whole genome shotgun (WGS) entry which is preliminary data.</text>
</comment>
<dbReference type="GO" id="GO:0005737">
    <property type="term" value="C:cytoplasm"/>
    <property type="evidence" value="ECO:0007669"/>
    <property type="project" value="TreeGrafter"/>
</dbReference>
<dbReference type="Proteomes" id="UP000054686">
    <property type="component" value="Unassembled WGS sequence"/>
</dbReference>
<accession>A0A0V8RYL9</accession>
<dbReference type="Gene3D" id="3.40.50.880">
    <property type="match status" value="1"/>
</dbReference>
<dbReference type="InterPro" id="IPR029062">
    <property type="entry name" value="Class_I_gatase-like"/>
</dbReference>
<gene>
    <name evidence="2" type="ORF">APY09_01910</name>
</gene>
<organism evidence="2 3">
    <name type="scientific">Schaalia odontolytica</name>
    <dbReference type="NCBI Taxonomy" id="1660"/>
    <lineage>
        <taxon>Bacteria</taxon>
        <taxon>Bacillati</taxon>
        <taxon>Actinomycetota</taxon>
        <taxon>Actinomycetes</taxon>
        <taxon>Actinomycetales</taxon>
        <taxon>Actinomycetaceae</taxon>
        <taxon>Schaalia</taxon>
    </lineage>
</organism>